<name>A0ABQ8UDH1_9EUKA</name>
<dbReference type="EMBL" id="JAPMOS010000049">
    <property type="protein sequence ID" value="KAJ4457330.1"/>
    <property type="molecule type" value="Genomic_DNA"/>
</dbReference>
<keyword evidence="2" id="KW-1185">Reference proteome</keyword>
<accession>A0ABQ8UDH1</accession>
<evidence type="ECO:0000313" key="1">
    <source>
        <dbReference type="EMBL" id="KAJ4457330.1"/>
    </source>
</evidence>
<evidence type="ECO:0000313" key="2">
    <source>
        <dbReference type="Proteomes" id="UP001141327"/>
    </source>
</evidence>
<organism evidence="1 2">
    <name type="scientific">Paratrimastix pyriformis</name>
    <dbReference type="NCBI Taxonomy" id="342808"/>
    <lineage>
        <taxon>Eukaryota</taxon>
        <taxon>Metamonada</taxon>
        <taxon>Preaxostyla</taxon>
        <taxon>Paratrimastigidae</taxon>
        <taxon>Paratrimastix</taxon>
    </lineage>
</organism>
<sequence>MWTKQSTLDWLAHATSCANPCAFCDCGVARVRPAVGAAWVAVLVAVMRPSGDPACPQGATCTDGSLGHALHFTHPTPCRAIWGLGATSGQSSTRRPLRVSLPVANTTPWVAITPVLAHIPDFSRCRCGCLLAEGRMTRPIWNASATGPATGPAATGRACRHLARGKPDHCRRYYHLPREPCPLGRDCPHTFDRAHCAAYAHPEMPDFKIPCREGRFCPLRTQADHARKYSHPAQADLAVPVLGLNDRMGFFGNKAALWEAIAKWAQPAGGDLRVDPSIEEWVRRLHLVHRCRAAVLGLILDHGGLLSRRHQEAILACEGDAQLAREVLAARTTWGALYEYLRAFIKTILPQPPADAPGAARAMAVKKASTPPPPAPVPIPASDDPKRMARCLQLRASLCQSDPRVAERLDAIEARVRVITRAVGSTKGSTGIKFAADQLLGTDKQVPHCLPWWENPTANHSGGLDGGGVVDGRSPKIMFHPDFSMTPNAATMIHNGKTFAHRPWAPADCPDRVQLFHRSKLSGAVQGWATVMAAELQAMAAVAKKKPFAAATLSDVRDYYRTANSHFVVECHLPSFVPLTYVERIVLPRDSFESLAPCHREALSRELPRGLAVAGGIATPTEHLPRLVCLAPDPFSKASQEGWFEAPVPILQDPRKCGFTVTLTHKQGTPVPLPVHSRRPGEVRCRFSALGSGILLTLARPGVAPTDLTPEEARAFYTVGLGLPRDAVPWRAGDQAQEALKKSAGTVPWSFVRPGTSGDKPLAPGGLLVRADLMAGIDVGSLYEVDLSFSHPAGRLVVRVAQGAAHGSALTPGTRGRGGEMVLDGLAGASLGTVWLSQWGGVVQPARTTEESADSIRLGYPPSGLPSTWVPPPRLRPPRLGLCRQAETIIFDRKR</sequence>
<protein>
    <recommendedName>
        <fullName evidence="3">C3H1-type domain-containing protein</fullName>
    </recommendedName>
</protein>
<evidence type="ECO:0008006" key="3">
    <source>
        <dbReference type="Google" id="ProtNLM"/>
    </source>
</evidence>
<reference evidence="1" key="1">
    <citation type="journal article" date="2022" name="bioRxiv">
        <title>Genomics of Preaxostyla Flagellates Illuminates Evolutionary Transitions and the Path Towards Mitochondrial Loss.</title>
        <authorList>
            <person name="Novak L.V.F."/>
            <person name="Treitli S.C."/>
            <person name="Pyrih J."/>
            <person name="Halakuc P."/>
            <person name="Pipaliya S.V."/>
            <person name="Vacek V."/>
            <person name="Brzon O."/>
            <person name="Soukal P."/>
            <person name="Eme L."/>
            <person name="Dacks J.B."/>
            <person name="Karnkowska A."/>
            <person name="Elias M."/>
            <person name="Hampl V."/>
        </authorList>
    </citation>
    <scope>NUCLEOTIDE SEQUENCE</scope>
    <source>
        <strain evidence="1">RCP-MX</strain>
    </source>
</reference>
<comment type="caution">
    <text evidence="1">The sequence shown here is derived from an EMBL/GenBank/DDBJ whole genome shotgun (WGS) entry which is preliminary data.</text>
</comment>
<dbReference type="Proteomes" id="UP001141327">
    <property type="component" value="Unassembled WGS sequence"/>
</dbReference>
<proteinExistence type="predicted"/>
<gene>
    <name evidence="1" type="ORF">PAPYR_7255</name>
</gene>